<dbReference type="PROSITE" id="PS51257">
    <property type="entry name" value="PROKAR_LIPOPROTEIN"/>
    <property type="match status" value="1"/>
</dbReference>
<dbReference type="InterPro" id="IPR011990">
    <property type="entry name" value="TPR-like_helical_dom_sf"/>
</dbReference>
<dbReference type="eggNOG" id="COG4198">
    <property type="taxonomic scope" value="Bacteria"/>
</dbReference>
<comment type="caution">
    <text evidence="1">The sequence shown here is derived from an EMBL/GenBank/DDBJ whole genome shotgun (WGS) entry which is preliminary data.</text>
</comment>
<dbReference type="OrthoDB" id="725917at2"/>
<protein>
    <submittedName>
        <fullName evidence="1">Uncharacterized protein</fullName>
    </submittedName>
</protein>
<accession>A0A085ZWE6</accession>
<keyword evidence="2" id="KW-1185">Reference proteome</keyword>
<dbReference type="STRING" id="421531.IX38_04825"/>
<organism evidence="1 2">
    <name type="scientific">Chryseobacterium luteum</name>
    <dbReference type="NCBI Taxonomy" id="421531"/>
    <lineage>
        <taxon>Bacteria</taxon>
        <taxon>Pseudomonadati</taxon>
        <taxon>Bacteroidota</taxon>
        <taxon>Flavobacteriia</taxon>
        <taxon>Flavobacteriales</taxon>
        <taxon>Weeksellaceae</taxon>
        <taxon>Chryseobacterium group</taxon>
        <taxon>Chryseobacterium</taxon>
    </lineage>
</organism>
<gene>
    <name evidence="1" type="ORF">IX38_04825</name>
</gene>
<proteinExistence type="predicted"/>
<dbReference type="EMBL" id="JPRO01000002">
    <property type="protein sequence ID" value="KFF08760.1"/>
    <property type="molecule type" value="Genomic_DNA"/>
</dbReference>
<dbReference type="AlphaFoldDB" id="A0A085ZWE6"/>
<dbReference type="InterPro" id="IPR041662">
    <property type="entry name" value="SusD-like_2"/>
</dbReference>
<dbReference type="RefSeq" id="WP_034702235.1">
    <property type="nucleotide sequence ID" value="NZ_JPRO01000002.1"/>
</dbReference>
<dbReference type="Pfam" id="PF12771">
    <property type="entry name" value="SusD-like_2"/>
    <property type="match status" value="1"/>
</dbReference>
<sequence>MKKIIFSLFIASVALTSCGREITSLNSDEKNPENVNPDFLFASAEVGLVTQMTTPSVNLNIFRFFTQQWTETQYTDESVYNLPKRRVPDNNWNILYAQLTKLEQVRSASNSITDASVKAGKIATIEALEIYIYSVLVDTYGDIPYSQAVQVDKYPTPVYDDAKTIYADLIKRSDAALALLNGNTTSGFGSVDAIFGGDMNKVKMFLNSTKLRMGLNLADVDNTLAKTTVESAASSGVVLNNSQNLGLKFTSSGQFTSPIFIEMVSSGRFDFVPANTLVDVMNPAADPRRASYFTTAPSGQYVGGLYGKQNVYANFSHVNPSILKADNYAYLFDASEVNFMLAEAAARNFNVGGTAAVYFSNGIKASMDFWGVAAADRDAYVAANNFATLPGTWKQKIGMEAWIATYNRGFEAWEFSRRLDFKVFEKPGSRVVPTRIYYPINEGSVNGANRANASTKQWGSVNGDVQGSKIFWDTL</sequence>
<dbReference type="Proteomes" id="UP000028703">
    <property type="component" value="Unassembled WGS sequence"/>
</dbReference>
<evidence type="ECO:0000313" key="2">
    <source>
        <dbReference type="Proteomes" id="UP000028703"/>
    </source>
</evidence>
<name>A0A085ZWE6_9FLAO</name>
<reference evidence="1 2" key="1">
    <citation type="submission" date="2014-07" db="EMBL/GenBank/DDBJ databases">
        <title>Genome of Chryseobacterium luteum DSM 18605.</title>
        <authorList>
            <person name="Stropko S.J."/>
            <person name="Pipes S.E."/>
            <person name="Newman J.D."/>
        </authorList>
    </citation>
    <scope>NUCLEOTIDE SEQUENCE [LARGE SCALE GENOMIC DNA]</scope>
    <source>
        <strain evidence="1 2">DSM 18605</strain>
    </source>
</reference>
<dbReference type="SUPFAM" id="SSF48452">
    <property type="entry name" value="TPR-like"/>
    <property type="match status" value="1"/>
</dbReference>
<dbReference type="Gene3D" id="1.25.40.390">
    <property type="match status" value="1"/>
</dbReference>
<evidence type="ECO:0000313" key="1">
    <source>
        <dbReference type="EMBL" id="KFF08760.1"/>
    </source>
</evidence>